<name>A0ABZ2W541_9GAMM</name>
<dbReference type="Gene3D" id="3.40.50.2000">
    <property type="entry name" value="Glycogen Phosphorylase B"/>
    <property type="match status" value="2"/>
</dbReference>
<gene>
    <name evidence="2" type="ORF">NLK58_06165</name>
</gene>
<proteinExistence type="predicted"/>
<dbReference type="EMBL" id="CP101118">
    <property type="protein sequence ID" value="WZF89778.1"/>
    <property type="molecule type" value="Genomic_DNA"/>
</dbReference>
<dbReference type="PANTHER" id="PTHR12526">
    <property type="entry name" value="GLYCOSYLTRANSFERASE"/>
    <property type="match status" value="1"/>
</dbReference>
<dbReference type="RefSeq" id="WP_341582321.1">
    <property type="nucleotide sequence ID" value="NZ_CP101118.1"/>
</dbReference>
<accession>A0ABZ2W541</accession>
<dbReference type="PANTHER" id="PTHR12526:SF638">
    <property type="entry name" value="SPORE COAT PROTEIN SA"/>
    <property type="match status" value="1"/>
</dbReference>
<protein>
    <submittedName>
        <fullName evidence="2">Glycosyltransferase family 4 protein</fullName>
    </submittedName>
</protein>
<dbReference type="Pfam" id="PF13579">
    <property type="entry name" value="Glyco_trans_4_4"/>
    <property type="match status" value="1"/>
</dbReference>
<evidence type="ECO:0000313" key="2">
    <source>
        <dbReference type="EMBL" id="WZF89778.1"/>
    </source>
</evidence>
<dbReference type="Proteomes" id="UP001475781">
    <property type="component" value="Chromosome"/>
</dbReference>
<organism evidence="2 3">
    <name type="scientific">Marinobacter metalliresistant</name>
    <dbReference type="NCBI Taxonomy" id="2961995"/>
    <lineage>
        <taxon>Bacteria</taxon>
        <taxon>Pseudomonadati</taxon>
        <taxon>Pseudomonadota</taxon>
        <taxon>Gammaproteobacteria</taxon>
        <taxon>Pseudomonadales</taxon>
        <taxon>Marinobacteraceae</taxon>
        <taxon>Marinobacter</taxon>
    </lineage>
</organism>
<feature type="domain" description="Glycosyltransferase subfamily 4-like N-terminal" evidence="1">
    <location>
        <begin position="51"/>
        <end position="205"/>
    </location>
</feature>
<dbReference type="SUPFAM" id="SSF53756">
    <property type="entry name" value="UDP-Glycosyltransferase/glycogen phosphorylase"/>
    <property type="match status" value="1"/>
</dbReference>
<dbReference type="CDD" id="cd03808">
    <property type="entry name" value="GT4_CapM-like"/>
    <property type="match status" value="1"/>
</dbReference>
<reference evidence="2 3" key="1">
    <citation type="submission" date="2022-07" db="EMBL/GenBank/DDBJ databases">
        <title>A copper resistant bacterium isolated from sediment samples of deep sea hydrothermal areas.</title>
        <authorList>
            <person name="Zeng X."/>
        </authorList>
    </citation>
    <scope>NUCLEOTIDE SEQUENCE [LARGE SCALE GENOMIC DNA]</scope>
    <source>
        <strain evidence="3">CuT 6</strain>
    </source>
</reference>
<keyword evidence="3" id="KW-1185">Reference proteome</keyword>
<dbReference type="InterPro" id="IPR028098">
    <property type="entry name" value="Glyco_trans_4-like_N"/>
</dbReference>
<evidence type="ECO:0000259" key="1">
    <source>
        <dbReference type="Pfam" id="PF13579"/>
    </source>
</evidence>
<dbReference type="Pfam" id="PF13692">
    <property type="entry name" value="Glyco_trans_1_4"/>
    <property type="match status" value="1"/>
</dbReference>
<sequence length="430" mass="47951">MASSDKKTDTQGNQRGLGQNVVTLGAESQGSSEHIAIVGTLVDTMLGFRGELIRDMVAAGHQVYAFATDYCPETEQAIRDMGAHPVHYRMSQLGTNPVSDLMAVWHLRKLFVRHRISLSYCYFSKPAIYGTLAARMAGVPRRIAKIEGLGRIFTVSPRGDRLRKRLIRRVMAGLFRFSLPMAHKLYVLNEGDKEDLQSFGVIRPEPEVLGGIGVCLERYYFCPPVTETIRFIFVARLLHEKGVRYFVDAAKALGKRYPQAEFILLGAPDAKPGAVDKAELKELVSEGVVRYPGAVKDVTPWLAASSVFVLPSYYREGVPRSTQEALAMGRPVITTDVPGCRRTVKDGVNGFLVPPHDQEALEEAMLKFLREPELVRSMGLASFNFAQDHFDVRKINRRILRDIGIAIREAGVEHSEPEPVNGRLQADSWR</sequence>
<evidence type="ECO:0000313" key="3">
    <source>
        <dbReference type="Proteomes" id="UP001475781"/>
    </source>
</evidence>